<protein>
    <submittedName>
        <fullName evidence="3">Uncharacterized protein</fullName>
    </submittedName>
</protein>
<name>A0A2T5GF40_HYDSH</name>
<evidence type="ECO:0000313" key="2">
    <source>
        <dbReference type="EMBL" id="MBT9281565.1"/>
    </source>
</evidence>
<keyword evidence="1" id="KW-0812">Transmembrane</keyword>
<evidence type="ECO:0000256" key="1">
    <source>
        <dbReference type="SAM" id="Phobius"/>
    </source>
</evidence>
<dbReference type="Proteomes" id="UP000748108">
    <property type="component" value="Unassembled WGS sequence"/>
</dbReference>
<evidence type="ECO:0000313" key="4">
    <source>
        <dbReference type="Proteomes" id="UP000244180"/>
    </source>
</evidence>
<evidence type="ECO:0000313" key="3">
    <source>
        <dbReference type="EMBL" id="PTQ54803.1"/>
    </source>
</evidence>
<keyword evidence="1" id="KW-0472">Membrane</keyword>
<dbReference type="RefSeq" id="WP_272999527.1">
    <property type="nucleotide sequence ID" value="NZ_PEBV01000002.1"/>
</dbReference>
<dbReference type="EMBL" id="PEBV01000002">
    <property type="protein sequence ID" value="PTQ54803.1"/>
    <property type="molecule type" value="Genomic_DNA"/>
</dbReference>
<comment type="caution">
    <text evidence="3">The sequence shown here is derived from an EMBL/GenBank/DDBJ whole genome shotgun (WGS) entry which is preliminary data.</text>
</comment>
<accession>A0A2T5GF40</accession>
<dbReference type="Proteomes" id="UP000244180">
    <property type="component" value="Unassembled WGS sequence"/>
</dbReference>
<dbReference type="EMBL" id="JAHHQF010000039">
    <property type="protein sequence ID" value="MBT9281565.1"/>
    <property type="molecule type" value="Genomic_DNA"/>
</dbReference>
<proteinExistence type="predicted"/>
<gene>
    <name evidence="3" type="ORF">HSCHL_2394</name>
    <name evidence="2" type="ORF">KM312_02700</name>
</gene>
<feature type="transmembrane region" description="Helical" evidence="1">
    <location>
        <begin position="29"/>
        <end position="50"/>
    </location>
</feature>
<organism evidence="3 4">
    <name type="scientific">Hydrogenibacillus schlegelii</name>
    <name type="common">Bacillus schlegelii</name>
    <dbReference type="NCBI Taxonomy" id="1484"/>
    <lineage>
        <taxon>Bacteria</taxon>
        <taxon>Bacillati</taxon>
        <taxon>Bacillota</taxon>
        <taxon>Bacilli</taxon>
        <taxon>Bacillales</taxon>
        <taxon>Bacillales Family X. Incertae Sedis</taxon>
        <taxon>Hydrogenibacillus</taxon>
    </lineage>
</organism>
<keyword evidence="1" id="KW-1133">Transmembrane helix</keyword>
<reference evidence="2" key="2">
    <citation type="journal article" date="2021" name="Microbiology">
        <title>Metagenomic Analysis of the Microbial Community in the Underground Coal Fire Area (Kemerovo Region, Russia) Revealed Predominance of Thermophilic Members of the Phyla Deinococcus-thermus, Aquificae, and Firmicutes.</title>
        <authorList>
            <person name="Kadnikov V."/>
            <person name="Mardanov A.V."/>
            <person name="Beletsky A.V."/>
            <person name="Karnachuk O.V."/>
            <person name="Ravin N.V."/>
        </authorList>
    </citation>
    <scope>NUCLEOTIDE SEQUENCE</scope>
    <source>
        <strain evidence="2">RBS10-49</strain>
    </source>
</reference>
<sequence length="54" mass="5945">MDLMTLLFATAAGLYSLKAARDEWREGHRASGVFLAVLGPVLPIAAWWIMRLGT</sequence>
<reference evidence="3 4" key="1">
    <citation type="submission" date="2017-08" db="EMBL/GenBank/DDBJ databases">
        <title>Burning lignite coal seam in the remote Altai Mountains harbors a hydrogen-driven thermophilic microbial community.</title>
        <authorList>
            <person name="Kadnikov V.V."/>
            <person name="Mardanov A.V."/>
            <person name="Ivasenko D."/>
            <person name="Beletsky A.V."/>
            <person name="Karnachuk O.V."/>
            <person name="Ravin N.V."/>
        </authorList>
    </citation>
    <scope>NUCLEOTIDE SEQUENCE [LARGE SCALE GENOMIC DNA]</scope>
    <source>
        <strain evidence="3">AL33</strain>
    </source>
</reference>
<dbReference type="AlphaFoldDB" id="A0A2T5GF40"/>